<feature type="domain" description="Glycosyltransferase 2-like" evidence="2">
    <location>
        <begin position="353"/>
        <end position="480"/>
    </location>
</feature>
<evidence type="ECO:0000313" key="4">
    <source>
        <dbReference type="Proteomes" id="UP000195766"/>
    </source>
</evidence>
<dbReference type="SUPFAM" id="SSF53756">
    <property type="entry name" value="UDP-Glycosyltransferase/glycogen phosphorylase"/>
    <property type="match status" value="1"/>
</dbReference>
<evidence type="ECO:0000259" key="2">
    <source>
        <dbReference type="Pfam" id="PF00535"/>
    </source>
</evidence>
<feature type="domain" description="Glycosyl transferase family 1" evidence="1">
    <location>
        <begin position="813"/>
        <end position="984"/>
    </location>
</feature>
<dbReference type="PANTHER" id="PTHR43179:SF7">
    <property type="entry name" value="RHAMNOSYLTRANSFERASE WBBL"/>
    <property type="match status" value="1"/>
</dbReference>
<dbReference type="CDD" id="cd04186">
    <property type="entry name" value="GT_2_like_c"/>
    <property type="match status" value="1"/>
</dbReference>
<gene>
    <name evidence="3" type="ORF">FM111_11575</name>
</gene>
<dbReference type="InterPro" id="IPR001296">
    <property type="entry name" value="Glyco_trans_1"/>
</dbReference>
<dbReference type="EMBL" id="FUIE01000060">
    <property type="protein sequence ID" value="SJM65896.1"/>
    <property type="molecule type" value="Genomic_DNA"/>
</dbReference>
<reference evidence="3 4" key="1">
    <citation type="submission" date="2017-02" db="EMBL/GenBank/DDBJ databases">
        <authorList>
            <person name="Peterson S.W."/>
        </authorList>
    </citation>
    <scope>NUCLEOTIDE SEQUENCE [LARGE SCALE GENOMIC DNA]</scope>
    <source>
        <strain evidence="3 4">3F5N</strain>
    </source>
</reference>
<accession>A0A1R4GCL5</accession>
<dbReference type="SUPFAM" id="SSF53448">
    <property type="entry name" value="Nucleotide-diphospho-sugar transferases"/>
    <property type="match status" value="2"/>
</dbReference>
<dbReference type="GO" id="GO:0016757">
    <property type="term" value="F:glycosyltransferase activity"/>
    <property type="evidence" value="ECO:0007669"/>
    <property type="project" value="InterPro"/>
</dbReference>
<dbReference type="Gene3D" id="3.40.50.2000">
    <property type="entry name" value="Glycogen Phosphorylase B"/>
    <property type="match status" value="2"/>
</dbReference>
<dbReference type="Gene3D" id="3.90.550.10">
    <property type="entry name" value="Spore Coat Polysaccharide Biosynthesis Protein SpsA, Chain A"/>
    <property type="match status" value="2"/>
</dbReference>
<dbReference type="PANTHER" id="PTHR43179">
    <property type="entry name" value="RHAMNOSYLTRANSFERASE WBBL"/>
    <property type="match status" value="1"/>
</dbReference>
<dbReference type="Pfam" id="PF00535">
    <property type="entry name" value="Glycos_transf_2"/>
    <property type="match status" value="2"/>
</dbReference>
<evidence type="ECO:0000259" key="1">
    <source>
        <dbReference type="Pfam" id="PF00534"/>
    </source>
</evidence>
<dbReference type="CDD" id="cd03801">
    <property type="entry name" value="GT4_PimA-like"/>
    <property type="match status" value="1"/>
</dbReference>
<feature type="domain" description="Glycosyltransferase 2-like" evidence="2">
    <location>
        <begin position="93"/>
        <end position="233"/>
    </location>
</feature>
<protein>
    <submittedName>
        <fullName evidence="3">Glycosyl transferase, group 2 family protein</fullName>
    </submittedName>
</protein>
<name>A0A1R4GCL5_BREDI</name>
<dbReference type="AlphaFoldDB" id="A0A1R4GCL5"/>
<dbReference type="CDD" id="cd04184">
    <property type="entry name" value="GT2_RfbC_Mx_like"/>
    <property type="match status" value="1"/>
</dbReference>
<keyword evidence="3" id="KW-0808">Transferase</keyword>
<dbReference type="InterPro" id="IPR001173">
    <property type="entry name" value="Glyco_trans_2-like"/>
</dbReference>
<dbReference type="Pfam" id="PF00534">
    <property type="entry name" value="Glycos_transf_1"/>
    <property type="match status" value="1"/>
</dbReference>
<organism evidence="3 4">
    <name type="scientific">Brevundimonas diminuta 3F5N</name>
    <dbReference type="NCBI Taxonomy" id="1255603"/>
    <lineage>
        <taxon>Bacteria</taxon>
        <taxon>Pseudomonadati</taxon>
        <taxon>Pseudomonadota</taxon>
        <taxon>Alphaproteobacteria</taxon>
        <taxon>Caulobacterales</taxon>
        <taxon>Caulobacteraceae</taxon>
        <taxon>Brevundimonas</taxon>
    </lineage>
</organism>
<sequence length="1020" mass="111848">MTADSADLPRPLRVLRKRLRALGLWTTAKGGGKASPGWGSLAEMGEAAPRALQRWFEPMDRYSAWRAVNVLTPAALSDLQQAIKVARPKVRFSIITPVYNTGAEHLHETVQSVLGQVYGDWELWLSDDASTNTDTRRALAEVAGLDKRIRTLASSQNGGISVATNAAAAKAKGDVLVFLDHDDLLTPDCLAELALYYTAHPDADIVYSDDDKLDDEGRFYAPQFKPDWSPALLTSFMYMSHVFTVRRSLFAELGGFRSDFDGSQDYDFALRASERARHVGHIPRVLYHWRAVVGSTAVSGEAKPHSFEAGRRAVQGHLDRVGVAGQVTHPDWAQAAKVGMFSIRFPDEGPLVTIIVPTYNAVDLLSVCLKSLELTTYRNYRVMVVDNDSDCPDTLAYLESVSLEPHVWVERISKSDGRFNYAALMNEAVARADGDLILFLNNDTKVIEPSWLSQMVGLAGFEGVGSVGARLRFADDHIQHAGIIQGYHDGLAGHAFRGLHASQWGYLGLMRAPHEQMAVTAACMLTPRALFREMGGFDATTFAVAYNDADYGFRLHQAGYRNLYCPEAELYHFEGRTRAKVDDPREVASMRKLYGRAVDPFHNPNLSLDDELLQVAARRLPMRAARPVKVGVFSHNLRHEGAPKTLCDLIVGLQKAGVIEPIVYAPATGPLEFDYAEAGIEVRLVSEASPDSNLADYVAVQSTLATEFRSAALEVIVANTLTAHHAIGAAARAGLPSIWCQHESEPWSGYYNALAPAVQFHAYAAFAQAYAVTYVADATRRAWGAVQTRFNAVTIRHAIPASILAEETSRWTRKEARRRLGLHEDEVVVILPGTVCARKGQQDIVDAVLLLPPEQRERIKILIVGALVEPEYAVRLASTIEACELAVASRIELVGPVDDMSLYYAASDMMACTSRTESAPRVLVEAMAFGLPIVTTPVFGIPEVVEEGVNAIFYSPGDTKALAGHISVLAADVERRAVMADAGRAVLKSRPNYDDMLQKYAALIREAALAGSWKAIDDRY</sequence>
<dbReference type="Proteomes" id="UP000195766">
    <property type="component" value="Unassembled WGS sequence"/>
</dbReference>
<evidence type="ECO:0000313" key="3">
    <source>
        <dbReference type="EMBL" id="SJM65896.1"/>
    </source>
</evidence>
<dbReference type="InterPro" id="IPR029044">
    <property type="entry name" value="Nucleotide-diphossugar_trans"/>
</dbReference>
<proteinExistence type="predicted"/>